<sequence>MRRYNARLDISGDFITDDIANALAMRADIHRAFDDCKFILTRKRGEWTIHFLEKTYDLGRMYHNQTVKLVGVSPEFLLARFAWAIFPLVKAFVEQGPERVVKVREQHAEGIHEVIKTLDPAGFERMDAATRGRNNSPKKRKTTEAPLPLPETKRVCVSIQTATGASQACPPHSILRLEEGQTPRLSSNDSDSAEPNDNLEDSSDLRPDVVKQDLDTEDNAETDRMTTLRMDDLRKQRPQDPSLICCDYDMAESANAIGVPGGPEYGEGHLCERCLGLEV</sequence>
<dbReference type="EMBL" id="JAGMWT010000011">
    <property type="protein sequence ID" value="KAH7119530.1"/>
    <property type="molecule type" value="Genomic_DNA"/>
</dbReference>
<dbReference type="InterPro" id="IPR003615">
    <property type="entry name" value="HNH_nuc"/>
</dbReference>
<dbReference type="Proteomes" id="UP000700596">
    <property type="component" value="Unassembled WGS sequence"/>
</dbReference>
<comment type="caution">
    <text evidence="3">The sequence shown here is derived from an EMBL/GenBank/DDBJ whole genome shotgun (WGS) entry which is preliminary data.</text>
</comment>
<dbReference type="Pfam" id="PF13391">
    <property type="entry name" value="HNH_2"/>
    <property type="match status" value="1"/>
</dbReference>
<feature type="compositionally biased region" description="Acidic residues" evidence="1">
    <location>
        <begin position="191"/>
        <end position="202"/>
    </location>
</feature>
<feature type="domain" description="HNH nuclease" evidence="2">
    <location>
        <begin position="10"/>
        <end position="40"/>
    </location>
</feature>
<evidence type="ECO:0000256" key="1">
    <source>
        <dbReference type="SAM" id="MobiDB-lite"/>
    </source>
</evidence>
<gene>
    <name evidence="3" type="ORF">B0J11DRAFT_63415</name>
</gene>
<evidence type="ECO:0000313" key="4">
    <source>
        <dbReference type="Proteomes" id="UP000700596"/>
    </source>
</evidence>
<feature type="region of interest" description="Disordered" evidence="1">
    <location>
        <begin position="180"/>
        <end position="224"/>
    </location>
</feature>
<dbReference type="OrthoDB" id="3909548at2759"/>
<evidence type="ECO:0000259" key="2">
    <source>
        <dbReference type="Pfam" id="PF13391"/>
    </source>
</evidence>
<accession>A0A9P9DHH8</accession>
<organism evidence="3 4">
    <name type="scientific">Dendryphion nanum</name>
    <dbReference type="NCBI Taxonomy" id="256645"/>
    <lineage>
        <taxon>Eukaryota</taxon>
        <taxon>Fungi</taxon>
        <taxon>Dikarya</taxon>
        <taxon>Ascomycota</taxon>
        <taxon>Pezizomycotina</taxon>
        <taxon>Dothideomycetes</taxon>
        <taxon>Pleosporomycetidae</taxon>
        <taxon>Pleosporales</taxon>
        <taxon>Torulaceae</taxon>
        <taxon>Dendryphion</taxon>
    </lineage>
</organism>
<keyword evidence="4" id="KW-1185">Reference proteome</keyword>
<name>A0A9P9DHH8_9PLEO</name>
<protein>
    <recommendedName>
        <fullName evidence="2">HNH nuclease domain-containing protein</fullName>
    </recommendedName>
</protein>
<proteinExistence type="predicted"/>
<dbReference type="AlphaFoldDB" id="A0A9P9DHH8"/>
<reference evidence="3" key="1">
    <citation type="journal article" date="2021" name="Nat. Commun.">
        <title>Genetic determinants of endophytism in the Arabidopsis root mycobiome.</title>
        <authorList>
            <person name="Mesny F."/>
            <person name="Miyauchi S."/>
            <person name="Thiergart T."/>
            <person name="Pickel B."/>
            <person name="Atanasova L."/>
            <person name="Karlsson M."/>
            <person name="Huettel B."/>
            <person name="Barry K.W."/>
            <person name="Haridas S."/>
            <person name="Chen C."/>
            <person name="Bauer D."/>
            <person name="Andreopoulos W."/>
            <person name="Pangilinan J."/>
            <person name="LaButti K."/>
            <person name="Riley R."/>
            <person name="Lipzen A."/>
            <person name="Clum A."/>
            <person name="Drula E."/>
            <person name="Henrissat B."/>
            <person name="Kohler A."/>
            <person name="Grigoriev I.V."/>
            <person name="Martin F.M."/>
            <person name="Hacquard S."/>
        </authorList>
    </citation>
    <scope>NUCLEOTIDE SEQUENCE</scope>
    <source>
        <strain evidence="3">MPI-CAGE-CH-0243</strain>
    </source>
</reference>
<feature type="compositionally biased region" description="Basic and acidic residues" evidence="1">
    <location>
        <begin position="203"/>
        <end position="214"/>
    </location>
</feature>
<feature type="region of interest" description="Disordered" evidence="1">
    <location>
        <begin position="128"/>
        <end position="149"/>
    </location>
</feature>
<evidence type="ECO:0000313" key="3">
    <source>
        <dbReference type="EMBL" id="KAH7119530.1"/>
    </source>
</evidence>